<feature type="region of interest" description="Disordered" evidence="3">
    <location>
        <begin position="23"/>
        <end position="50"/>
    </location>
</feature>
<dbReference type="InterPro" id="IPR012674">
    <property type="entry name" value="Calycin"/>
</dbReference>
<dbReference type="Proteomes" id="UP001057381">
    <property type="component" value="Chromosome"/>
</dbReference>
<evidence type="ECO:0000256" key="2">
    <source>
        <dbReference type="ARBA" id="ARBA00022833"/>
    </source>
</evidence>
<proteinExistence type="predicted"/>
<evidence type="ECO:0000259" key="5">
    <source>
        <dbReference type="Pfam" id="PF09223"/>
    </source>
</evidence>
<keyword evidence="2" id="KW-0862">Zinc</keyword>
<organism evidence="6 7">
    <name type="scientific">Macrococcus equipercicus</name>
    <dbReference type="NCBI Taxonomy" id="69967"/>
    <lineage>
        <taxon>Bacteria</taxon>
        <taxon>Bacillati</taxon>
        <taxon>Bacillota</taxon>
        <taxon>Bacilli</taxon>
        <taxon>Bacillales</taxon>
        <taxon>Staphylococcaceae</taxon>
        <taxon>Macrococcus</taxon>
    </lineage>
</organism>
<accession>A0A9Q9F0B0</accession>
<evidence type="ECO:0000313" key="7">
    <source>
        <dbReference type="Proteomes" id="UP001057381"/>
    </source>
</evidence>
<dbReference type="AlphaFoldDB" id="A0A9Q9F0B0"/>
<dbReference type="RefSeq" id="WP_254249439.1">
    <property type="nucleotide sequence ID" value="NZ_CP073809.1"/>
</dbReference>
<name>A0A9Q9F0B0_9STAP</name>
<reference evidence="6" key="1">
    <citation type="submission" date="2021-04" db="EMBL/GenBank/DDBJ databases">
        <title>Complete Genome Sequences of Macrococcus spp. from dog and cattle.</title>
        <authorList>
            <person name="Schwendener S."/>
            <person name="Perreten V."/>
        </authorList>
    </citation>
    <scope>NUCLEOTIDE SEQUENCE</scope>
    <source>
        <strain evidence="6">Epi0143-OL</strain>
    </source>
</reference>
<dbReference type="GO" id="GO:0008270">
    <property type="term" value="F:zinc ion binding"/>
    <property type="evidence" value="ECO:0007669"/>
    <property type="project" value="InterPro"/>
</dbReference>
<feature type="signal peptide" evidence="4">
    <location>
        <begin position="1"/>
        <end position="18"/>
    </location>
</feature>
<dbReference type="Gene3D" id="2.40.128.20">
    <property type="match status" value="1"/>
</dbReference>
<dbReference type="EMBL" id="CP073809">
    <property type="protein sequence ID" value="UTH12748.1"/>
    <property type="molecule type" value="Genomic_DNA"/>
</dbReference>
<dbReference type="SUPFAM" id="SSF50814">
    <property type="entry name" value="Lipocalins"/>
    <property type="match status" value="1"/>
</dbReference>
<evidence type="ECO:0000313" key="6">
    <source>
        <dbReference type="EMBL" id="UTH12748.1"/>
    </source>
</evidence>
<evidence type="ECO:0000256" key="4">
    <source>
        <dbReference type="SAM" id="SignalP"/>
    </source>
</evidence>
<gene>
    <name evidence="6" type="ORF">KFV11_05520</name>
</gene>
<feature type="chain" id="PRO_5040512995" evidence="4">
    <location>
        <begin position="19"/>
        <end position="228"/>
    </location>
</feature>
<protein>
    <submittedName>
        <fullName evidence="6">Metal-binding protein ZinT</fullName>
    </submittedName>
</protein>
<sequence length="228" mass="26251">MQATKITAGLLMMSLALARCQQKEAQPTQTAQQQSHDHRQSHSHSKMSAAEKKVHDGYFKDAEVQDRQLTDWQGDWQSVYPLAKDGILDEVFTHKAEDGDMTAEEYKKYYLKGYQTTVKRIVIDGQSITFYDNNKKLQADYTYDGYELLTYDKGNRGVRFIFKKTSGDAGAPSYVQFSDHNISPKKASHYHIYMGDDRAALLKELENWPTYYFSDMSADKIKDEMISH</sequence>
<evidence type="ECO:0000256" key="3">
    <source>
        <dbReference type="SAM" id="MobiDB-lite"/>
    </source>
</evidence>
<evidence type="ECO:0000256" key="1">
    <source>
        <dbReference type="ARBA" id="ARBA00022729"/>
    </source>
</evidence>
<dbReference type="KEGG" id="mequ:KFV11_05520"/>
<dbReference type="InterPro" id="IPR015304">
    <property type="entry name" value="ZinT_dom"/>
</dbReference>
<feature type="domain" description="ZinT" evidence="5">
    <location>
        <begin position="51"/>
        <end position="228"/>
    </location>
</feature>
<keyword evidence="1 4" id="KW-0732">Signal</keyword>
<dbReference type="Pfam" id="PF09223">
    <property type="entry name" value="ZinT"/>
    <property type="match status" value="1"/>
</dbReference>